<dbReference type="RefSeq" id="WP_284284627.1">
    <property type="nucleotide sequence ID" value="NZ_BSUJ01000001.1"/>
</dbReference>
<dbReference type="Gene3D" id="3.50.50.60">
    <property type="entry name" value="FAD/NAD(P)-binding domain"/>
    <property type="match status" value="1"/>
</dbReference>
<dbReference type="SUPFAM" id="SSF54373">
    <property type="entry name" value="FAD-linked reductases, C-terminal domain"/>
    <property type="match status" value="1"/>
</dbReference>
<dbReference type="InterPro" id="IPR036188">
    <property type="entry name" value="FAD/NAD-bd_sf"/>
</dbReference>
<dbReference type="Gene3D" id="3.90.660.20">
    <property type="entry name" value="Protoporphyrinogen oxidase, mitochondrial, domain 2"/>
    <property type="match status" value="1"/>
</dbReference>
<evidence type="ECO:0000313" key="1">
    <source>
        <dbReference type="EMBL" id="GMA20488.1"/>
    </source>
</evidence>
<keyword evidence="2" id="KW-1185">Reference proteome</keyword>
<accession>A0ABQ6HPW3</accession>
<dbReference type="EMBL" id="BSUJ01000001">
    <property type="protein sequence ID" value="GMA20488.1"/>
    <property type="molecule type" value="Genomic_DNA"/>
</dbReference>
<sequence>MRPALRGTGIMLSSTSGRLLKSATFVSTKWPHQRHSDLYFARLSAGRAGQDAALDALDDDTLAGMLLADLADLTGVTTRPVERLVTRWPHTMPQLEVGHAGRLARVRAALDGAGSNLGAHPILLAGSSYDGVGLAAALASGEAAAASLLGERLTTSPTSASHR</sequence>
<proteinExistence type="predicted"/>
<evidence type="ECO:0008006" key="3">
    <source>
        <dbReference type="Google" id="ProtNLM"/>
    </source>
</evidence>
<organism evidence="1 2">
    <name type="scientific">Arsenicicoccus piscis</name>
    <dbReference type="NCBI Taxonomy" id="673954"/>
    <lineage>
        <taxon>Bacteria</taxon>
        <taxon>Bacillati</taxon>
        <taxon>Actinomycetota</taxon>
        <taxon>Actinomycetes</taxon>
        <taxon>Micrococcales</taxon>
        <taxon>Intrasporangiaceae</taxon>
        <taxon>Arsenicicoccus</taxon>
    </lineage>
</organism>
<gene>
    <name evidence="1" type="ORF">GCM10025862_25090</name>
</gene>
<name>A0ABQ6HPW3_9MICO</name>
<protein>
    <recommendedName>
        <fullName evidence="3">Amine oxidase domain-containing protein</fullName>
    </recommendedName>
</protein>
<dbReference type="Proteomes" id="UP001157109">
    <property type="component" value="Unassembled WGS sequence"/>
</dbReference>
<comment type="caution">
    <text evidence="1">The sequence shown here is derived from an EMBL/GenBank/DDBJ whole genome shotgun (WGS) entry which is preliminary data.</text>
</comment>
<reference evidence="2" key="1">
    <citation type="journal article" date="2019" name="Int. J. Syst. Evol. Microbiol.">
        <title>The Global Catalogue of Microorganisms (GCM) 10K type strain sequencing project: providing services to taxonomists for standard genome sequencing and annotation.</title>
        <authorList>
            <consortium name="The Broad Institute Genomics Platform"/>
            <consortium name="The Broad Institute Genome Sequencing Center for Infectious Disease"/>
            <person name="Wu L."/>
            <person name="Ma J."/>
        </authorList>
    </citation>
    <scope>NUCLEOTIDE SEQUENCE [LARGE SCALE GENOMIC DNA]</scope>
    <source>
        <strain evidence="2">NBRC 105830</strain>
    </source>
</reference>
<evidence type="ECO:0000313" key="2">
    <source>
        <dbReference type="Proteomes" id="UP001157109"/>
    </source>
</evidence>